<dbReference type="Proteomes" id="UP000299102">
    <property type="component" value="Unassembled WGS sequence"/>
</dbReference>
<dbReference type="InterPro" id="IPR001888">
    <property type="entry name" value="Transposase_1"/>
</dbReference>
<dbReference type="GO" id="GO:0031297">
    <property type="term" value="P:replication fork processing"/>
    <property type="evidence" value="ECO:0007669"/>
    <property type="project" value="TreeGrafter"/>
</dbReference>
<dbReference type="InterPro" id="IPR052709">
    <property type="entry name" value="Transposase-MT_Hybrid"/>
</dbReference>
<dbReference type="GO" id="GO:0003690">
    <property type="term" value="F:double-stranded DNA binding"/>
    <property type="evidence" value="ECO:0007669"/>
    <property type="project" value="TreeGrafter"/>
</dbReference>
<proteinExistence type="predicted"/>
<dbReference type="GO" id="GO:0006303">
    <property type="term" value="P:double-strand break repair via nonhomologous end joining"/>
    <property type="evidence" value="ECO:0007669"/>
    <property type="project" value="TreeGrafter"/>
</dbReference>
<dbReference type="GO" id="GO:0044547">
    <property type="term" value="F:DNA topoisomerase binding"/>
    <property type="evidence" value="ECO:0007669"/>
    <property type="project" value="TreeGrafter"/>
</dbReference>
<sequence>MDKNVRKDRVQKVQASSTSVELACCYSLIANPGLTGNKIMVCVWWDWKGIIYYELLLPGKTINSDLYYQQMMKLKQEVKKKRSDLINRNGVGL</sequence>
<dbReference type="GO" id="GO:0044774">
    <property type="term" value="P:mitotic DNA integrity checkpoint signaling"/>
    <property type="evidence" value="ECO:0007669"/>
    <property type="project" value="TreeGrafter"/>
</dbReference>
<evidence type="ECO:0000313" key="1">
    <source>
        <dbReference type="EMBL" id="GBP14213.1"/>
    </source>
</evidence>
<organism evidence="1 2">
    <name type="scientific">Eumeta variegata</name>
    <name type="common">Bagworm moth</name>
    <name type="synonym">Eumeta japonica</name>
    <dbReference type="NCBI Taxonomy" id="151549"/>
    <lineage>
        <taxon>Eukaryota</taxon>
        <taxon>Metazoa</taxon>
        <taxon>Ecdysozoa</taxon>
        <taxon>Arthropoda</taxon>
        <taxon>Hexapoda</taxon>
        <taxon>Insecta</taxon>
        <taxon>Pterygota</taxon>
        <taxon>Neoptera</taxon>
        <taxon>Endopterygota</taxon>
        <taxon>Lepidoptera</taxon>
        <taxon>Glossata</taxon>
        <taxon>Ditrysia</taxon>
        <taxon>Tineoidea</taxon>
        <taxon>Psychidae</taxon>
        <taxon>Oiketicinae</taxon>
        <taxon>Eumeta</taxon>
    </lineage>
</organism>
<comment type="caution">
    <text evidence="1">The sequence shown here is derived from an EMBL/GenBank/DDBJ whole genome shotgun (WGS) entry which is preliminary data.</text>
</comment>
<dbReference type="Gene3D" id="3.30.420.10">
    <property type="entry name" value="Ribonuclease H-like superfamily/Ribonuclease H"/>
    <property type="match status" value="1"/>
</dbReference>
<dbReference type="GO" id="GO:0000014">
    <property type="term" value="F:single-stranded DNA endodeoxyribonuclease activity"/>
    <property type="evidence" value="ECO:0007669"/>
    <property type="project" value="TreeGrafter"/>
</dbReference>
<dbReference type="GO" id="GO:0000793">
    <property type="term" value="C:condensed chromosome"/>
    <property type="evidence" value="ECO:0007669"/>
    <property type="project" value="TreeGrafter"/>
</dbReference>
<gene>
    <name evidence="1" type="ORF">EVAR_7640_1</name>
</gene>
<dbReference type="PANTHER" id="PTHR46060">
    <property type="entry name" value="MARINER MOS1 TRANSPOSASE-LIKE PROTEIN"/>
    <property type="match status" value="1"/>
</dbReference>
<dbReference type="GO" id="GO:0046975">
    <property type="term" value="F:histone H3K36 methyltransferase activity"/>
    <property type="evidence" value="ECO:0007669"/>
    <property type="project" value="TreeGrafter"/>
</dbReference>
<name>A0A4C1TI68_EUMVA</name>
<dbReference type="GO" id="GO:0000729">
    <property type="term" value="P:DNA double-strand break processing"/>
    <property type="evidence" value="ECO:0007669"/>
    <property type="project" value="TreeGrafter"/>
</dbReference>
<evidence type="ECO:0000313" key="2">
    <source>
        <dbReference type="Proteomes" id="UP000299102"/>
    </source>
</evidence>
<dbReference type="GO" id="GO:0042800">
    <property type="term" value="F:histone H3K4 methyltransferase activity"/>
    <property type="evidence" value="ECO:0007669"/>
    <property type="project" value="TreeGrafter"/>
</dbReference>
<dbReference type="PANTHER" id="PTHR46060:SF2">
    <property type="entry name" value="HISTONE-LYSINE N-METHYLTRANSFERASE SETMAR"/>
    <property type="match status" value="1"/>
</dbReference>
<dbReference type="OrthoDB" id="616263at2759"/>
<dbReference type="GO" id="GO:0003697">
    <property type="term" value="F:single-stranded DNA binding"/>
    <property type="evidence" value="ECO:0007669"/>
    <property type="project" value="TreeGrafter"/>
</dbReference>
<dbReference type="Pfam" id="PF01359">
    <property type="entry name" value="Transposase_1"/>
    <property type="match status" value="1"/>
</dbReference>
<dbReference type="AlphaFoldDB" id="A0A4C1TI68"/>
<keyword evidence="2" id="KW-1185">Reference proteome</keyword>
<accession>A0A4C1TI68</accession>
<dbReference type="GO" id="GO:0035861">
    <property type="term" value="C:site of double-strand break"/>
    <property type="evidence" value="ECO:0007669"/>
    <property type="project" value="TreeGrafter"/>
</dbReference>
<reference evidence="1 2" key="1">
    <citation type="journal article" date="2019" name="Commun. Biol.">
        <title>The bagworm genome reveals a unique fibroin gene that provides high tensile strength.</title>
        <authorList>
            <person name="Kono N."/>
            <person name="Nakamura H."/>
            <person name="Ohtoshi R."/>
            <person name="Tomita M."/>
            <person name="Numata K."/>
            <person name="Arakawa K."/>
        </authorList>
    </citation>
    <scope>NUCLEOTIDE SEQUENCE [LARGE SCALE GENOMIC DNA]</scope>
</reference>
<dbReference type="EMBL" id="BGZK01000062">
    <property type="protein sequence ID" value="GBP14213.1"/>
    <property type="molecule type" value="Genomic_DNA"/>
</dbReference>
<protein>
    <submittedName>
        <fullName evidence="1">Mariner Mos1 transposase</fullName>
    </submittedName>
</protein>
<dbReference type="GO" id="GO:0015074">
    <property type="term" value="P:DNA integration"/>
    <property type="evidence" value="ECO:0007669"/>
    <property type="project" value="TreeGrafter"/>
</dbReference>
<dbReference type="GO" id="GO:0005634">
    <property type="term" value="C:nucleus"/>
    <property type="evidence" value="ECO:0007669"/>
    <property type="project" value="TreeGrafter"/>
</dbReference>
<dbReference type="InterPro" id="IPR036397">
    <property type="entry name" value="RNaseH_sf"/>
</dbReference>